<protein>
    <submittedName>
        <fullName evidence="2">DUF3307 domain-containing protein</fullName>
    </submittedName>
</protein>
<proteinExistence type="predicted"/>
<dbReference type="Proteomes" id="UP001597049">
    <property type="component" value="Unassembled WGS sequence"/>
</dbReference>
<dbReference type="Pfam" id="PF11750">
    <property type="entry name" value="DUF3307"/>
    <property type="match status" value="1"/>
</dbReference>
<sequence length="178" mass="20742">MITVLLKLLLAHFLGDFVFQPYKWVESKEQIGTKSKYFWFHIGIHFLLLFLVTSFKVSLIPVVLSIGISHLIIDLIKIKLKNRFSQIHLFFVDQALHLLVILTAIGVYFNIDWTNLLQIQDKWLIIILAFVLLTYVSGVIMKVVLSKWDLNHFEGEALDKAGWYIGVIERLFIFGFVF</sequence>
<gene>
    <name evidence="2" type="ORF">ACFQ0R_00610</name>
</gene>
<keyword evidence="1" id="KW-1133">Transmembrane helix</keyword>
<dbReference type="RefSeq" id="WP_379656428.1">
    <property type="nucleotide sequence ID" value="NZ_JBHTIV010000002.1"/>
</dbReference>
<organism evidence="2 3">
    <name type="scientific">Psychroflexus salinarum</name>
    <dbReference type="NCBI Taxonomy" id="546024"/>
    <lineage>
        <taxon>Bacteria</taxon>
        <taxon>Pseudomonadati</taxon>
        <taxon>Bacteroidota</taxon>
        <taxon>Flavobacteriia</taxon>
        <taxon>Flavobacteriales</taxon>
        <taxon>Flavobacteriaceae</taxon>
        <taxon>Psychroflexus</taxon>
    </lineage>
</organism>
<comment type="caution">
    <text evidence="2">The sequence shown here is derived from an EMBL/GenBank/DDBJ whole genome shotgun (WGS) entry which is preliminary data.</text>
</comment>
<name>A0ABW3GKE4_9FLAO</name>
<dbReference type="EMBL" id="JBHTIV010000002">
    <property type="protein sequence ID" value="MFD0931089.1"/>
    <property type="molecule type" value="Genomic_DNA"/>
</dbReference>
<feature type="transmembrane region" description="Helical" evidence="1">
    <location>
        <begin position="39"/>
        <end position="68"/>
    </location>
</feature>
<reference evidence="3" key="1">
    <citation type="journal article" date="2019" name="Int. J. Syst. Evol. Microbiol.">
        <title>The Global Catalogue of Microorganisms (GCM) 10K type strain sequencing project: providing services to taxonomists for standard genome sequencing and annotation.</title>
        <authorList>
            <consortium name="The Broad Institute Genomics Platform"/>
            <consortium name="The Broad Institute Genome Sequencing Center for Infectious Disease"/>
            <person name="Wu L."/>
            <person name="Ma J."/>
        </authorList>
    </citation>
    <scope>NUCLEOTIDE SEQUENCE [LARGE SCALE GENOMIC DNA]</scope>
    <source>
        <strain evidence="3">CCUG 56752</strain>
    </source>
</reference>
<feature type="transmembrane region" description="Helical" evidence="1">
    <location>
        <begin position="89"/>
        <end position="111"/>
    </location>
</feature>
<accession>A0ABW3GKE4</accession>
<evidence type="ECO:0000313" key="3">
    <source>
        <dbReference type="Proteomes" id="UP001597049"/>
    </source>
</evidence>
<evidence type="ECO:0000256" key="1">
    <source>
        <dbReference type="SAM" id="Phobius"/>
    </source>
</evidence>
<keyword evidence="1" id="KW-0812">Transmembrane</keyword>
<evidence type="ECO:0000313" key="2">
    <source>
        <dbReference type="EMBL" id="MFD0931089.1"/>
    </source>
</evidence>
<keyword evidence="1" id="KW-0472">Membrane</keyword>
<dbReference type="InterPro" id="IPR021737">
    <property type="entry name" value="Phage_phiKZ_Orf197"/>
</dbReference>
<keyword evidence="3" id="KW-1185">Reference proteome</keyword>
<feature type="transmembrane region" description="Helical" evidence="1">
    <location>
        <begin position="123"/>
        <end position="145"/>
    </location>
</feature>